<name>A0A2P6AR28_9GAMM</name>
<evidence type="ECO:0000256" key="4">
    <source>
        <dbReference type="ARBA" id="ARBA00022833"/>
    </source>
</evidence>
<dbReference type="PANTHER" id="PTHR22726:SF1">
    <property type="entry name" value="METALLOENDOPEPTIDASE OMA1, MITOCHONDRIAL"/>
    <property type="match status" value="1"/>
</dbReference>
<evidence type="ECO:0000256" key="7">
    <source>
        <dbReference type="SAM" id="MobiDB-lite"/>
    </source>
</evidence>
<evidence type="ECO:0000256" key="2">
    <source>
        <dbReference type="ARBA" id="ARBA00022723"/>
    </source>
</evidence>
<feature type="compositionally biased region" description="Basic and acidic residues" evidence="7">
    <location>
        <begin position="105"/>
        <end position="117"/>
    </location>
</feature>
<comment type="similarity">
    <text evidence="6">Belongs to the peptidase M48 family.</text>
</comment>
<feature type="region of interest" description="Disordered" evidence="7">
    <location>
        <begin position="96"/>
        <end position="123"/>
    </location>
</feature>
<evidence type="ECO:0000313" key="11">
    <source>
        <dbReference type="Proteomes" id="UP000243900"/>
    </source>
</evidence>
<evidence type="ECO:0000256" key="3">
    <source>
        <dbReference type="ARBA" id="ARBA00022801"/>
    </source>
</evidence>
<keyword evidence="3 6" id="KW-0378">Hydrolase</keyword>
<dbReference type="OrthoDB" id="9810445at2"/>
<dbReference type="AlphaFoldDB" id="A0A2P6AR28"/>
<evidence type="ECO:0000259" key="9">
    <source>
        <dbReference type="Pfam" id="PF01435"/>
    </source>
</evidence>
<comment type="caution">
    <text evidence="10">The sequence shown here is derived from an EMBL/GenBank/DDBJ whole genome shotgun (WGS) entry which is preliminary data.</text>
</comment>
<keyword evidence="8" id="KW-0472">Membrane</keyword>
<evidence type="ECO:0000256" key="1">
    <source>
        <dbReference type="ARBA" id="ARBA00022670"/>
    </source>
</evidence>
<keyword evidence="2" id="KW-0479">Metal-binding</keyword>
<keyword evidence="11" id="KW-1185">Reference proteome</keyword>
<feature type="domain" description="Peptidase M48" evidence="9">
    <location>
        <begin position="1"/>
        <end position="116"/>
    </location>
</feature>
<protein>
    <recommendedName>
        <fullName evidence="9">Peptidase M48 domain-containing protein</fullName>
    </recommendedName>
</protein>
<dbReference type="InterPro" id="IPR001915">
    <property type="entry name" value="Peptidase_M48"/>
</dbReference>
<dbReference type="InterPro" id="IPR051156">
    <property type="entry name" value="Mito/Outer_Membr_Metalloprot"/>
</dbReference>
<organism evidence="10 11">
    <name type="scientific">Amnimonas aquatica</name>
    <dbReference type="NCBI Taxonomy" id="2094561"/>
    <lineage>
        <taxon>Bacteria</taxon>
        <taxon>Pseudomonadati</taxon>
        <taxon>Pseudomonadota</taxon>
        <taxon>Gammaproteobacteria</taxon>
        <taxon>Moraxellales</taxon>
        <taxon>Moraxellaceae</taxon>
        <taxon>Amnimonas</taxon>
    </lineage>
</organism>
<evidence type="ECO:0000256" key="8">
    <source>
        <dbReference type="SAM" id="Phobius"/>
    </source>
</evidence>
<keyword evidence="8" id="KW-0812">Transmembrane</keyword>
<dbReference type="GO" id="GO:0046872">
    <property type="term" value="F:metal ion binding"/>
    <property type="evidence" value="ECO:0007669"/>
    <property type="project" value="UniProtKB-KW"/>
</dbReference>
<evidence type="ECO:0000256" key="5">
    <source>
        <dbReference type="ARBA" id="ARBA00023049"/>
    </source>
</evidence>
<comment type="cofactor">
    <cofactor evidence="6">
        <name>Zn(2+)</name>
        <dbReference type="ChEBI" id="CHEBI:29105"/>
    </cofactor>
    <text evidence="6">Binds 1 zinc ion per subunit.</text>
</comment>
<feature type="transmembrane region" description="Helical" evidence="8">
    <location>
        <begin position="27"/>
        <end position="51"/>
    </location>
</feature>
<evidence type="ECO:0000256" key="6">
    <source>
        <dbReference type="RuleBase" id="RU003983"/>
    </source>
</evidence>
<dbReference type="EMBL" id="PTQZ01000236">
    <property type="protein sequence ID" value="PQA34007.1"/>
    <property type="molecule type" value="Genomic_DNA"/>
</dbReference>
<dbReference type="Proteomes" id="UP000243900">
    <property type="component" value="Unassembled WGS sequence"/>
</dbReference>
<accession>A0A2P6AR28</accession>
<keyword evidence="5 6" id="KW-0482">Metalloprotease</keyword>
<keyword evidence="8" id="KW-1133">Transmembrane helix</keyword>
<gene>
    <name evidence="10" type="ORF">C5O18_08455</name>
</gene>
<dbReference type="GO" id="GO:0016020">
    <property type="term" value="C:membrane"/>
    <property type="evidence" value="ECO:0007669"/>
    <property type="project" value="TreeGrafter"/>
</dbReference>
<dbReference type="GO" id="GO:0004222">
    <property type="term" value="F:metalloendopeptidase activity"/>
    <property type="evidence" value="ECO:0007669"/>
    <property type="project" value="InterPro"/>
</dbReference>
<feature type="non-terminal residue" evidence="10">
    <location>
        <position position="1"/>
    </location>
</feature>
<sequence length="123" mass="12830">EVLGVLAHELGHVRERHGLRALIQGSVVAGLAGAVLGDISALLAAAPAVLLQARYSRDLEREADAHAAAALIASGRSPHALADILERMQRVPGHDAPVLLSTHPATHERISSLRERAGPGSAR</sequence>
<dbReference type="RefSeq" id="WP_158249312.1">
    <property type="nucleotide sequence ID" value="NZ_PTQZ01000236.1"/>
</dbReference>
<dbReference type="GO" id="GO:0051603">
    <property type="term" value="P:proteolysis involved in protein catabolic process"/>
    <property type="evidence" value="ECO:0007669"/>
    <property type="project" value="TreeGrafter"/>
</dbReference>
<keyword evidence="1 6" id="KW-0645">Protease</keyword>
<dbReference type="Pfam" id="PF01435">
    <property type="entry name" value="Peptidase_M48"/>
    <property type="match status" value="1"/>
</dbReference>
<reference evidence="11" key="1">
    <citation type="submission" date="2018-02" db="EMBL/GenBank/DDBJ databases">
        <title>Genome sequencing of Solimonas sp. HR-BB.</title>
        <authorList>
            <person name="Lee Y."/>
            <person name="Jeon C.O."/>
        </authorList>
    </citation>
    <scope>NUCLEOTIDE SEQUENCE [LARGE SCALE GENOMIC DNA]</scope>
    <source>
        <strain evidence="11">HR-E</strain>
    </source>
</reference>
<proteinExistence type="inferred from homology"/>
<keyword evidence="4 6" id="KW-0862">Zinc</keyword>
<evidence type="ECO:0000313" key="10">
    <source>
        <dbReference type="EMBL" id="PQA34007.1"/>
    </source>
</evidence>
<dbReference type="PANTHER" id="PTHR22726">
    <property type="entry name" value="METALLOENDOPEPTIDASE OMA1"/>
    <property type="match status" value="1"/>
</dbReference>